<evidence type="ECO:0000313" key="2">
    <source>
        <dbReference type="Proteomes" id="UP000054495"/>
    </source>
</evidence>
<gene>
    <name evidence="1" type="ORF">ANCCEY_07861</name>
</gene>
<dbReference type="AlphaFoldDB" id="A0A0D6LSN8"/>
<sequence length="71" mass="7375">MGQAMIVEEGAAQTRFMTDAPVTAIPLAGNHTGHVQLYAAQARADARPATFAKAKEEDVSGGINAKETSTC</sequence>
<evidence type="ECO:0000313" key="1">
    <source>
        <dbReference type="EMBL" id="EPB73051.1"/>
    </source>
</evidence>
<accession>A0A0D6LSN8</accession>
<keyword evidence="2" id="KW-1185">Reference proteome</keyword>
<protein>
    <submittedName>
        <fullName evidence="1">Uncharacterized protein</fullName>
    </submittedName>
</protein>
<proteinExistence type="predicted"/>
<name>A0A0D6LSN8_9BILA</name>
<dbReference type="EMBL" id="KE125009">
    <property type="protein sequence ID" value="EPB73051.1"/>
    <property type="molecule type" value="Genomic_DNA"/>
</dbReference>
<organism evidence="1 2">
    <name type="scientific">Ancylostoma ceylanicum</name>
    <dbReference type="NCBI Taxonomy" id="53326"/>
    <lineage>
        <taxon>Eukaryota</taxon>
        <taxon>Metazoa</taxon>
        <taxon>Ecdysozoa</taxon>
        <taxon>Nematoda</taxon>
        <taxon>Chromadorea</taxon>
        <taxon>Rhabditida</taxon>
        <taxon>Rhabditina</taxon>
        <taxon>Rhabditomorpha</taxon>
        <taxon>Strongyloidea</taxon>
        <taxon>Ancylostomatidae</taxon>
        <taxon>Ancylostomatinae</taxon>
        <taxon>Ancylostoma</taxon>
    </lineage>
</organism>
<dbReference type="Proteomes" id="UP000054495">
    <property type="component" value="Unassembled WGS sequence"/>
</dbReference>
<reference evidence="1 2" key="1">
    <citation type="submission" date="2013-05" db="EMBL/GenBank/DDBJ databases">
        <title>Draft genome of the parasitic nematode Anyclostoma ceylanicum.</title>
        <authorList>
            <person name="Mitreva M."/>
        </authorList>
    </citation>
    <scope>NUCLEOTIDE SEQUENCE [LARGE SCALE GENOMIC DNA]</scope>
</reference>